<proteinExistence type="predicted"/>
<feature type="non-terminal residue" evidence="1">
    <location>
        <position position="1"/>
    </location>
</feature>
<keyword evidence="2" id="KW-1185">Reference proteome</keyword>
<evidence type="ECO:0000313" key="2">
    <source>
        <dbReference type="Proteomes" id="UP000257109"/>
    </source>
</evidence>
<evidence type="ECO:0000313" key="1">
    <source>
        <dbReference type="EMBL" id="RDX91710.1"/>
    </source>
</evidence>
<sequence>ATISVKAESRAVCSSTIRIRAECTSRTSGLSTVNPTISSTSFPTTAATEITTSRQFSISGGPDEV</sequence>
<protein>
    <submittedName>
        <fullName evidence="1">Uncharacterized protein</fullName>
    </submittedName>
</protein>
<name>A0A371GMH4_MUCPR</name>
<accession>A0A371GMH4</accession>
<dbReference type="AlphaFoldDB" id="A0A371GMH4"/>
<reference evidence="1" key="1">
    <citation type="submission" date="2018-05" db="EMBL/GenBank/DDBJ databases">
        <title>Draft genome of Mucuna pruriens seed.</title>
        <authorList>
            <person name="Nnadi N.E."/>
            <person name="Vos R."/>
            <person name="Hasami M.H."/>
            <person name="Devisetty U.K."/>
            <person name="Aguiy J.C."/>
        </authorList>
    </citation>
    <scope>NUCLEOTIDE SEQUENCE [LARGE SCALE GENOMIC DNA]</scope>
    <source>
        <strain evidence="1">JCA_2017</strain>
    </source>
</reference>
<dbReference type="Proteomes" id="UP000257109">
    <property type="component" value="Unassembled WGS sequence"/>
</dbReference>
<comment type="caution">
    <text evidence="1">The sequence shown here is derived from an EMBL/GenBank/DDBJ whole genome shotgun (WGS) entry which is preliminary data.</text>
</comment>
<dbReference type="EMBL" id="QJKJ01005049">
    <property type="protein sequence ID" value="RDX91710.1"/>
    <property type="molecule type" value="Genomic_DNA"/>
</dbReference>
<organism evidence="1 2">
    <name type="scientific">Mucuna pruriens</name>
    <name type="common">Velvet bean</name>
    <name type="synonym">Dolichos pruriens</name>
    <dbReference type="NCBI Taxonomy" id="157652"/>
    <lineage>
        <taxon>Eukaryota</taxon>
        <taxon>Viridiplantae</taxon>
        <taxon>Streptophyta</taxon>
        <taxon>Embryophyta</taxon>
        <taxon>Tracheophyta</taxon>
        <taxon>Spermatophyta</taxon>
        <taxon>Magnoliopsida</taxon>
        <taxon>eudicotyledons</taxon>
        <taxon>Gunneridae</taxon>
        <taxon>Pentapetalae</taxon>
        <taxon>rosids</taxon>
        <taxon>fabids</taxon>
        <taxon>Fabales</taxon>
        <taxon>Fabaceae</taxon>
        <taxon>Papilionoideae</taxon>
        <taxon>50 kb inversion clade</taxon>
        <taxon>NPAAA clade</taxon>
        <taxon>indigoferoid/millettioid clade</taxon>
        <taxon>Phaseoleae</taxon>
        <taxon>Mucuna</taxon>
    </lineage>
</organism>
<gene>
    <name evidence="1" type="ORF">CR513_26266</name>
</gene>
<feature type="non-terminal residue" evidence="1">
    <location>
        <position position="65"/>
    </location>
</feature>